<reference evidence="5" key="1">
    <citation type="journal article" date="2020" name="Stud. Mycol.">
        <title>101 Dothideomycetes genomes: a test case for predicting lifestyles and emergence of pathogens.</title>
        <authorList>
            <person name="Haridas S."/>
            <person name="Albert R."/>
            <person name="Binder M."/>
            <person name="Bloem J."/>
            <person name="Labutti K."/>
            <person name="Salamov A."/>
            <person name="Andreopoulos B."/>
            <person name="Baker S."/>
            <person name="Barry K."/>
            <person name="Bills G."/>
            <person name="Bluhm B."/>
            <person name="Cannon C."/>
            <person name="Castanera R."/>
            <person name="Culley D."/>
            <person name="Daum C."/>
            <person name="Ezra D."/>
            <person name="Gonzalez J."/>
            <person name="Henrissat B."/>
            <person name="Kuo A."/>
            <person name="Liang C."/>
            <person name="Lipzen A."/>
            <person name="Lutzoni F."/>
            <person name="Magnuson J."/>
            <person name="Mondo S."/>
            <person name="Nolan M."/>
            <person name="Ohm R."/>
            <person name="Pangilinan J."/>
            <person name="Park H.-J."/>
            <person name="Ramirez L."/>
            <person name="Alfaro M."/>
            <person name="Sun H."/>
            <person name="Tritt A."/>
            <person name="Yoshinaga Y."/>
            <person name="Zwiers L.-H."/>
            <person name="Turgeon B."/>
            <person name="Goodwin S."/>
            <person name="Spatafora J."/>
            <person name="Crous P."/>
            <person name="Grigoriev I."/>
        </authorList>
    </citation>
    <scope>NUCLEOTIDE SEQUENCE</scope>
    <source>
        <strain evidence="5">CBS 262.69</strain>
    </source>
</reference>
<dbReference type="InterPro" id="IPR007858">
    <property type="entry name" value="Dpy-30_motif"/>
</dbReference>
<dbReference type="EMBL" id="ML996689">
    <property type="protein sequence ID" value="KAF2403816.1"/>
    <property type="molecule type" value="Genomic_DNA"/>
</dbReference>
<sequence>MVDNSNLVNGVAVAETIPVFTPPPVNGLNGATEQPDVEMKEEPAPEAPMPSLPPAPTIEVPTEPSPQPQPQPQQQLQAQPQPQPSSQPPTARGSPHPSTPAPAPPPQPNHYGSQTRVYLNQKVTPHLLEGMKHLAVYEPEKPLQWLSEFLAQRSREMEGT</sequence>
<feature type="compositionally biased region" description="Pro residues" evidence="4">
    <location>
        <begin position="97"/>
        <end position="108"/>
    </location>
</feature>
<feature type="region of interest" description="Disordered" evidence="4">
    <location>
        <begin position="18"/>
        <end position="118"/>
    </location>
</feature>
<dbReference type="Gene3D" id="1.20.890.10">
    <property type="entry name" value="cAMP-dependent protein kinase regulatory subunit, dimerization-anchoring domain"/>
    <property type="match status" value="1"/>
</dbReference>
<evidence type="ECO:0000256" key="1">
    <source>
        <dbReference type="ARBA" id="ARBA00004123"/>
    </source>
</evidence>
<dbReference type="AlphaFoldDB" id="A0A6G1I6R4"/>
<accession>A0A6G1I6R4</accession>
<dbReference type="GO" id="GO:0005634">
    <property type="term" value="C:nucleus"/>
    <property type="evidence" value="ECO:0007669"/>
    <property type="project" value="UniProtKB-SubCell"/>
</dbReference>
<comment type="subcellular location">
    <subcellularLocation>
        <location evidence="1">Nucleus</location>
    </subcellularLocation>
</comment>
<dbReference type="CDD" id="cd22965">
    <property type="entry name" value="DD_DPY30_SDC1"/>
    <property type="match status" value="1"/>
</dbReference>
<evidence type="ECO:0000256" key="4">
    <source>
        <dbReference type="SAM" id="MobiDB-lite"/>
    </source>
</evidence>
<keyword evidence="3" id="KW-0539">Nucleus</keyword>
<evidence type="ECO:0000256" key="3">
    <source>
        <dbReference type="ARBA" id="ARBA00023242"/>
    </source>
</evidence>
<evidence type="ECO:0000256" key="2">
    <source>
        <dbReference type="ARBA" id="ARBA00010849"/>
    </source>
</evidence>
<keyword evidence="6" id="KW-1185">Reference proteome</keyword>
<organism evidence="5 6">
    <name type="scientific">Trichodelitschia bisporula</name>
    <dbReference type="NCBI Taxonomy" id="703511"/>
    <lineage>
        <taxon>Eukaryota</taxon>
        <taxon>Fungi</taxon>
        <taxon>Dikarya</taxon>
        <taxon>Ascomycota</taxon>
        <taxon>Pezizomycotina</taxon>
        <taxon>Dothideomycetes</taxon>
        <taxon>Dothideomycetes incertae sedis</taxon>
        <taxon>Phaeotrichales</taxon>
        <taxon>Phaeotrichaceae</taxon>
        <taxon>Trichodelitschia</taxon>
    </lineage>
</organism>
<comment type="similarity">
    <text evidence="2">Belongs to the dpy-30 family.</text>
</comment>
<evidence type="ECO:0000313" key="5">
    <source>
        <dbReference type="EMBL" id="KAF2403816.1"/>
    </source>
</evidence>
<proteinExistence type="inferred from homology"/>
<feature type="compositionally biased region" description="Pro residues" evidence="4">
    <location>
        <begin position="45"/>
        <end position="56"/>
    </location>
</feature>
<dbReference type="OrthoDB" id="417678at2759"/>
<dbReference type="InterPro" id="IPR049629">
    <property type="entry name" value="DPY30_SDC1_DD"/>
</dbReference>
<name>A0A6G1I6R4_9PEZI</name>
<dbReference type="Pfam" id="PF05186">
    <property type="entry name" value="Dpy-30"/>
    <property type="match status" value="1"/>
</dbReference>
<dbReference type="Proteomes" id="UP000799640">
    <property type="component" value="Unassembled WGS sequence"/>
</dbReference>
<protein>
    <submittedName>
        <fullName evidence="5">Uncharacterized protein</fullName>
    </submittedName>
</protein>
<gene>
    <name evidence="5" type="ORF">EJ06DRAFT_527420</name>
</gene>
<evidence type="ECO:0000313" key="6">
    <source>
        <dbReference type="Proteomes" id="UP000799640"/>
    </source>
</evidence>